<protein>
    <submittedName>
        <fullName evidence="1">Uncharacterized protein</fullName>
    </submittedName>
</protein>
<evidence type="ECO:0000313" key="1">
    <source>
        <dbReference type="EMBL" id="KNE02182.1"/>
    </source>
</evidence>
<dbReference type="Proteomes" id="UP000037122">
    <property type="component" value="Unassembled WGS sequence"/>
</dbReference>
<dbReference type="VEuPathDB" id="FungiDB:QG37_00870"/>
<dbReference type="AlphaFoldDB" id="A0A0L0P734"/>
<sequence>MVNAVGTSVDGARVLGAVGVIRKWSCGYRISTFRLIQGELARLKRLQAVALIELGR</sequence>
<evidence type="ECO:0000313" key="2">
    <source>
        <dbReference type="Proteomes" id="UP000037122"/>
    </source>
</evidence>
<name>A0A0L0P734_CANAR</name>
<gene>
    <name evidence="1" type="ORF">QG37_00870</name>
</gene>
<accession>A0A0L0P734</accession>
<comment type="caution">
    <text evidence="1">The sequence shown here is derived from an EMBL/GenBank/DDBJ whole genome shotgun (WGS) entry which is preliminary data.</text>
</comment>
<organism evidence="1 2">
    <name type="scientific">Candidozyma auris</name>
    <name type="common">Yeast</name>
    <name type="synonym">Candida auris</name>
    <dbReference type="NCBI Taxonomy" id="498019"/>
    <lineage>
        <taxon>Eukaryota</taxon>
        <taxon>Fungi</taxon>
        <taxon>Dikarya</taxon>
        <taxon>Ascomycota</taxon>
        <taxon>Saccharomycotina</taxon>
        <taxon>Pichiomycetes</taxon>
        <taxon>Metschnikowiaceae</taxon>
        <taxon>Candidozyma</taxon>
    </lineage>
</organism>
<proteinExistence type="predicted"/>
<reference evidence="2" key="1">
    <citation type="journal article" date="2015" name="BMC Genomics">
        <title>Draft genome of a commonly misdiagnosed multidrug resistant pathogen Candida auris.</title>
        <authorList>
            <person name="Chatterjee S."/>
            <person name="Alampalli S.V."/>
            <person name="Nageshan R.K."/>
            <person name="Chettiar S.T."/>
            <person name="Joshi S."/>
            <person name="Tatu U.S."/>
        </authorList>
    </citation>
    <scope>NUCLEOTIDE SEQUENCE [LARGE SCALE GENOMIC DNA]</scope>
    <source>
        <strain evidence="2">6684</strain>
    </source>
</reference>
<dbReference type="EMBL" id="LGST01000006">
    <property type="protein sequence ID" value="KNE02182.1"/>
    <property type="molecule type" value="Genomic_DNA"/>
</dbReference>